<dbReference type="GO" id="GO:0005524">
    <property type="term" value="F:ATP binding"/>
    <property type="evidence" value="ECO:0007669"/>
    <property type="project" value="UniProtKB-KW"/>
</dbReference>
<dbReference type="PANTHER" id="PTHR45626">
    <property type="entry name" value="TRANSCRIPTION TERMINATION FACTOR 2-RELATED"/>
    <property type="match status" value="1"/>
</dbReference>
<dbReference type="CDD" id="cd18008">
    <property type="entry name" value="DEXDc_SHPRH-like"/>
    <property type="match status" value="1"/>
</dbReference>
<gene>
    <name evidence="7" type="ORF">Daesc_007281</name>
</gene>
<dbReference type="InterPro" id="IPR000330">
    <property type="entry name" value="SNF2_N"/>
</dbReference>
<comment type="caution">
    <text evidence="7">The sequence shown here is derived from an EMBL/GenBank/DDBJ whole genome shotgun (WGS) entry which is preliminary data.</text>
</comment>
<name>A0AAX6ME78_9PEZI</name>
<accession>A0AAX6ME78</accession>
<keyword evidence="1" id="KW-0547">Nucleotide-binding</keyword>
<evidence type="ECO:0000256" key="1">
    <source>
        <dbReference type="ARBA" id="ARBA00022741"/>
    </source>
</evidence>
<dbReference type="CDD" id="cd18793">
    <property type="entry name" value="SF2_C_SNF"/>
    <property type="match status" value="1"/>
</dbReference>
<dbReference type="GO" id="GO:0008094">
    <property type="term" value="F:ATP-dependent activity, acting on DNA"/>
    <property type="evidence" value="ECO:0007669"/>
    <property type="project" value="TreeGrafter"/>
</dbReference>
<keyword evidence="3" id="KW-0067">ATP-binding</keyword>
<dbReference type="GO" id="GO:0016787">
    <property type="term" value="F:hydrolase activity"/>
    <property type="evidence" value="ECO:0007669"/>
    <property type="project" value="UniProtKB-KW"/>
</dbReference>
<protein>
    <submittedName>
        <fullName evidence="7">Uncharacterized protein</fullName>
    </submittedName>
</protein>
<dbReference type="InterPro" id="IPR050628">
    <property type="entry name" value="SNF2_RAD54_helicase_TF"/>
</dbReference>
<dbReference type="InterPro" id="IPR027417">
    <property type="entry name" value="P-loop_NTPase"/>
</dbReference>
<dbReference type="InterPro" id="IPR001650">
    <property type="entry name" value="Helicase_C-like"/>
</dbReference>
<evidence type="ECO:0000256" key="4">
    <source>
        <dbReference type="SAM" id="MobiDB-lite"/>
    </source>
</evidence>
<evidence type="ECO:0000256" key="2">
    <source>
        <dbReference type="ARBA" id="ARBA00022801"/>
    </source>
</evidence>
<dbReference type="InterPro" id="IPR014001">
    <property type="entry name" value="Helicase_ATP-bd"/>
</dbReference>
<dbReference type="PROSITE" id="PS51194">
    <property type="entry name" value="HELICASE_CTER"/>
    <property type="match status" value="1"/>
</dbReference>
<dbReference type="InterPro" id="IPR049730">
    <property type="entry name" value="SNF2/RAD54-like_C"/>
</dbReference>
<reference evidence="7 8" key="1">
    <citation type="journal article" date="2024" name="Front Chem Biol">
        <title>Unveiling the potential of Daldinia eschscholtzii MFLUCC 19-0629 through bioactivity and bioinformatics studies for enhanced sustainable agriculture production.</title>
        <authorList>
            <person name="Brooks S."/>
            <person name="Weaver J.A."/>
            <person name="Klomchit A."/>
            <person name="Alharthi S.A."/>
            <person name="Onlamun T."/>
            <person name="Nurani R."/>
            <person name="Vong T.K."/>
            <person name="Alberti F."/>
            <person name="Greco C."/>
        </authorList>
    </citation>
    <scope>NUCLEOTIDE SEQUENCE [LARGE SCALE GENOMIC DNA]</scope>
    <source>
        <strain evidence="7">MFLUCC 19-0629</strain>
    </source>
</reference>
<dbReference type="Pfam" id="PF00271">
    <property type="entry name" value="Helicase_C"/>
    <property type="match status" value="1"/>
</dbReference>
<organism evidence="7 8">
    <name type="scientific">Daldinia eschscholtzii</name>
    <dbReference type="NCBI Taxonomy" id="292717"/>
    <lineage>
        <taxon>Eukaryota</taxon>
        <taxon>Fungi</taxon>
        <taxon>Dikarya</taxon>
        <taxon>Ascomycota</taxon>
        <taxon>Pezizomycotina</taxon>
        <taxon>Sordariomycetes</taxon>
        <taxon>Xylariomycetidae</taxon>
        <taxon>Xylariales</taxon>
        <taxon>Hypoxylaceae</taxon>
        <taxon>Daldinia</taxon>
    </lineage>
</organism>
<dbReference type="SMART" id="SM00490">
    <property type="entry name" value="HELICc"/>
    <property type="match status" value="1"/>
</dbReference>
<keyword evidence="8" id="KW-1185">Reference proteome</keyword>
<dbReference type="EMBL" id="JBANMG010000007">
    <property type="protein sequence ID" value="KAK6950756.1"/>
    <property type="molecule type" value="Genomic_DNA"/>
</dbReference>
<evidence type="ECO:0000259" key="5">
    <source>
        <dbReference type="PROSITE" id="PS51192"/>
    </source>
</evidence>
<feature type="domain" description="Helicase ATP-binding" evidence="5">
    <location>
        <begin position="247"/>
        <end position="422"/>
    </location>
</feature>
<feature type="domain" description="Helicase C-terminal" evidence="6">
    <location>
        <begin position="626"/>
        <end position="778"/>
    </location>
</feature>
<dbReference type="GO" id="GO:0005634">
    <property type="term" value="C:nucleus"/>
    <property type="evidence" value="ECO:0007669"/>
    <property type="project" value="TreeGrafter"/>
</dbReference>
<dbReference type="GO" id="GO:0006281">
    <property type="term" value="P:DNA repair"/>
    <property type="evidence" value="ECO:0007669"/>
    <property type="project" value="TreeGrafter"/>
</dbReference>
<dbReference type="Proteomes" id="UP001369815">
    <property type="component" value="Unassembled WGS sequence"/>
</dbReference>
<dbReference type="Gene3D" id="3.40.50.10810">
    <property type="entry name" value="Tandem AAA-ATPase domain"/>
    <property type="match status" value="1"/>
</dbReference>
<evidence type="ECO:0000256" key="3">
    <source>
        <dbReference type="ARBA" id="ARBA00022840"/>
    </source>
</evidence>
<dbReference type="PROSITE" id="PS51192">
    <property type="entry name" value="HELICASE_ATP_BIND_1"/>
    <property type="match status" value="1"/>
</dbReference>
<dbReference type="PANTHER" id="PTHR45626:SF22">
    <property type="entry name" value="DNA REPAIR PROTEIN RAD5"/>
    <property type="match status" value="1"/>
</dbReference>
<dbReference type="InterPro" id="IPR038718">
    <property type="entry name" value="SNF2-like_sf"/>
</dbReference>
<feature type="region of interest" description="Disordered" evidence="4">
    <location>
        <begin position="580"/>
        <end position="600"/>
    </location>
</feature>
<sequence>MGDYEICYGALYGAFAKASISKNVPRDITGTFTTFALRRKDYYYALFSEDGAEFGILDIKSSSSLSSLVDYQMIWFEAVVSASFLAKRRRREKSSTQLFPLSINIFEWKSTATRVAYSLSKVSAYLQHPESLDQEAKYENPQWLTFSGENENMNGLIGIGNGKGNGPNSKTKISKEINGILDSLTYVNTEESISLPTGLSSQLKRHQEDGLRFIYQRENEKFTQSLSARLCCAASIKTKAWPNASFGGLIADTMGLGKTLTMLAAILHSVPAAELFSNFYDKTEYGYTGKNRTKATLIVVPSFQLLESWQSEIQTHITTGRLSFINFHGKWRPRDSKTLTVHDVILTTYATLAADHADQGILRQMEWFRVVLDEAHIIKNSNTRQFQATAALRTKRRWCFTGTPIQNKLEDLASLAQFLRLPYTETKAAFQKHILSPLSEGGMDFAKPLRAYLEAYCLRRSEKCLNLPASSEIHIALDLSPEERHCYDSLLEQTRRQIDSLVSKGIETKSNKLFTAMLKLRILCNIGTFSSTNGTSPQELERSFAETGCEYCDSSSEGTRLLLDSCPACLYCGKPLYRPSSSPMPSSGQRSEAGDISDGVNTPYREVSQVPVEQRDIFPFGGHSTKLLAVVRNVAEGGVGSKSIIFSYWTSTLDILQQLFDQTEIQYRRVDGKVNPAKRSMCLTDFKENPQINALLMTIGTGAVGLNLAVANQVHMVEPQWNPSVEEQAIARALRMGQTQKVTIFRYIMQKTVEQVVSSSITSSIGTELIASRTLSVSRGRRNILQSLLSTRKHKKPDQGHSK</sequence>
<evidence type="ECO:0000259" key="6">
    <source>
        <dbReference type="PROSITE" id="PS51194"/>
    </source>
</evidence>
<dbReference type="AlphaFoldDB" id="A0AAX6ME78"/>
<evidence type="ECO:0000313" key="8">
    <source>
        <dbReference type="Proteomes" id="UP001369815"/>
    </source>
</evidence>
<evidence type="ECO:0000313" key="7">
    <source>
        <dbReference type="EMBL" id="KAK6950756.1"/>
    </source>
</evidence>
<dbReference type="SMART" id="SM00487">
    <property type="entry name" value="DEXDc"/>
    <property type="match status" value="1"/>
</dbReference>
<dbReference type="SUPFAM" id="SSF52540">
    <property type="entry name" value="P-loop containing nucleoside triphosphate hydrolases"/>
    <property type="match status" value="2"/>
</dbReference>
<dbReference type="Gene3D" id="3.40.50.300">
    <property type="entry name" value="P-loop containing nucleotide triphosphate hydrolases"/>
    <property type="match status" value="1"/>
</dbReference>
<proteinExistence type="predicted"/>
<dbReference type="Pfam" id="PF00176">
    <property type="entry name" value="SNF2-rel_dom"/>
    <property type="match status" value="1"/>
</dbReference>
<keyword evidence="2" id="KW-0378">Hydrolase</keyword>